<dbReference type="GO" id="GO:0005829">
    <property type="term" value="C:cytosol"/>
    <property type="evidence" value="ECO:0007669"/>
    <property type="project" value="TreeGrafter"/>
</dbReference>
<dbReference type="PANTHER" id="PTHR42698">
    <property type="entry name" value="GTPASE ERA"/>
    <property type="match status" value="1"/>
</dbReference>
<keyword evidence="1" id="KW-0812">Transmembrane</keyword>
<evidence type="ECO:0000313" key="4">
    <source>
        <dbReference type="Proteomes" id="UP000215332"/>
    </source>
</evidence>
<sequence>MAFRRRDLTDEVRDLDRAVDLCRGRIDDDVQRRAQAVTHHADQRLALSGGYTVVALAGATGSGKSSTFNALAGHEFAEPGIRRPTTSQALAAYWSDVPPTQFLDWLQVTRRVQVPERGAFDGLVLLDLPDHDSTEVSHQLEVDRLITMVDLMVWVVDPQKYADAALHDGYLRGLSSHSAVMTVVLNQIDRLTGEQRTSCIRDLRRILDDEGLIKTEILPVSTVTGEGMDQLRQHLAEAVSSRTAMANRLEADISRVAQQMRGQVGDGGATTVSGRQADELLDSLCLAGGVDVVVDAVTDATRRRGIAATGWPVVSWLVKLRPDPLRRLHLTAGSSSDRGRRRTMRAARKDIEPIDVQRTALPSRSGVASAKVDNALRAMSDDVSLGLPQGWAQSVRRATTAHRDDLADEVDRAIATTDLGMGEGLWWHQIIRVLQWLLIIMVVVGLGWLLVDLVLAYLQMPPLPAVRWHRFPMPTCLVVAGAACGVVVGLVSRAAVEVSARHRGHTVRARLVDSVEEVAERLVIAPVEDELHRRNEARGVLRKL</sequence>
<feature type="transmembrane region" description="Helical" evidence="1">
    <location>
        <begin position="471"/>
        <end position="491"/>
    </location>
</feature>
<evidence type="ECO:0000256" key="1">
    <source>
        <dbReference type="SAM" id="Phobius"/>
    </source>
</evidence>
<name>A0A239WUG1_9ACTN</name>
<dbReference type="InterPro" id="IPR005662">
    <property type="entry name" value="GTPase_Era-like"/>
</dbReference>
<dbReference type="RefSeq" id="WP_065860510.1">
    <property type="nucleotide sequence ID" value="NZ_LT906441.1"/>
</dbReference>
<dbReference type="EMBL" id="LT906441">
    <property type="protein sequence ID" value="SNV38131.1"/>
    <property type="molecule type" value="Genomic_DNA"/>
</dbReference>
<reference evidence="3 4" key="1">
    <citation type="submission" date="2017-06" db="EMBL/GenBank/DDBJ databases">
        <authorList>
            <consortium name="Pathogen Informatics"/>
        </authorList>
    </citation>
    <scope>NUCLEOTIDE SEQUENCE [LARGE SCALE GENOMIC DNA]</scope>
    <source>
        <strain evidence="3 4">NCTC11865</strain>
    </source>
</reference>
<dbReference type="GO" id="GO:0019843">
    <property type="term" value="F:rRNA binding"/>
    <property type="evidence" value="ECO:0007669"/>
    <property type="project" value="TreeGrafter"/>
</dbReference>
<dbReference type="Pfam" id="PF01926">
    <property type="entry name" value="MMR_HSR1"/>
    <property type="match status" value="1"/>
</dbReference>
<dbReference type="GO" id="GO:0000028">
    <property type="term" value="P:ribosomal small subunit assembly"/>
    <property type="evidence" value="ECO:0007669"/>
    <property type="project" value="TreeGrafter"/>
</dbReference>
<dbReference type="eggNOG" id="COG0699">
    <property type="taxonomic scope" value="Bacteria"/>
</dbReference>
<dbReference type="SUPFAM" id="SSF52540">
    <property type="entry name" value="P-loop containing nucleoside triphosphate hydrolases"/>
    <property type="match status" value="1"/>
</dbReference>
<dbReference type="Proteomes" id="UP000215332">
    <property type="component" value="Chromosome 1"/>
</dbReference>
<dbReference type="Gene3D" id="3.40.50.300">
    <property type="entry name" value="P-loop containing nucleotide triphosphate hydrolases"/>
    <property type="match status" value="1"/>
</dbReference>
<accession>A0A239WUG1</accession>
<dbReference type="InterPro" id="IPR006073">
    <property type="entry name" value="GTP-bd"/>
</dbReference>
<dbReference type="GO" id="GO:0005525">
    <property type="term" value="F:GTP binding"/>
    <property type="evidence" value="ECO:0007669"/>
    <property type="project" value="InterPro"/>
</dbReference>
<gene>
    <name evidence="3" type="ORF">SAMEA4412665_01640</name>
</gene>
<dbReference type="PROSITE" id="PS50096">
    <property type="entry name" value="IQ"/>
    <property type="match status" value="1"/>
</dbReference>
<dbReference type="AlphaFoldDB" id="A0A239WUG1"/>
<feature type="transmembrane region" description="Helical" evidence="1">
    <location>
        <begin position="436"/>
        <end position="459"/>
    </location>
</feature>
<dbReference type="GO" id="GO:0043024">
    <property type="term" value="F:ribosomal small subunit binding"/>
    <property type="evidence" value="ECO:0007669"/>
    <property type="project" value="TreeGrafter"/>
</dbReference>
<proteinExistence type="predicted"/>
<dbReference type="InterPro" id="IPR027417">
    <property type="entry name" value="P-loop_NTPase"/>
</dbReference>
<organism evidence="3 4">
    <name type="scientific">Cutibacterium granulosum</name>
    <dbReference type="NCBI Taxonomy" id="33011"/>
    <lineage>
        <taxon>Bacteria</taxon>
        <taxon>Bacillati</taxon>
        <taxon>Actinomycetota</taxon>
        <taxon>Actinomycetes</taxon>
        <taxon>Propionibacteriales</taxon>
        <taxon>Propionibacteriaceae</taxon>
        <taxon>Cutibacterium</taxon>
    </lineage>
</organism>
<keyword evidence="1" id="KW-0472">Membrane</keyword>
<feature type="domain" description="G" evidence="2">
    <location>
        <begin position="54"/>
        <end position="164"/>
    </location>
</feature>
<evidence type="ECO:0000259" key="2">
    <source>
        <dbReference type="Pfam" id="PF01926"/>
    </source>
</evidence>
<dbReference type="PANTHER" id="PTHR42698:SF1">
    <property type="entry name" value="GTPASE ERA, MITOCHONDRIAL"/>
    <property type="match status" value="1"/>
</dbReference>
<dbReference type="KEGG" id="cgrn:4412665_01640"/>
<evidence type="ECO:0000313" key="3">
    <source>
        <dbReference type="EMBL" id="SNV38131.1"/>
    </source>
</evidence>
<protein>
    <submittedName>
        <fullName evidence="3">tRNA modification GTPase TrmE</fullName>
    </submittedName>
</protein>
<keyword evidence="1" id="KW-1133">Transmembrane helix</keyword>